<dbReference type="AlphaFoldDB" id="A0A833QEB9"/>
<sequence>MAPTAAMLFLSYSQHKPAYTCSVTPSPSAFDSLSASALIQAKYMVRRLFSSEMPQPQIEKEKIKASLEEKFEESLQLSCWSL</sequence>
<evidence type="ECO:0000313" key="2">
    <source>
        <dbReference type="Proteomes" id="UP000623129"/>
    </source>
</evidence>
<accession>A0A833QEB9</accession>
<proteinExistence type="predicted"/>
<comment type="caution">
    <text evidence="1">The sequence shown here is derived from an EMBL/GenBank/DDBJ whole genome shotgun (WGS) entry which is preliminary data.</text>
</comment>
<keyword evidence="2" id="KW-1185">Reference proteome</keyword>
<evidence type="ECO:0000313" key="1">
    <source>
        <dbReference type="EMBL" id="KAF3320499.1"/>
    </source>
</evidence>
<dbReference type="Proteomes" id="UP000623129">
    <property type="component" value="Unassembled WGS sequence"/>
</dbReference>
<protein>
    <submittedName>
        <fullName evidence="1">Uncharacterized protein</fullName>
    </submittedName>
</protein>
<name>A0A833QEB9_9POAL</name>
<reference evidence="1" key="1">
    <citation type="submission" date="2020-01" db="EMBL/GenBank/DDBJ databases">
        <title>Genome sequence of Kobresia littledalei, the first chromosome-level genome in the family Cyperaceae.</title>
        <authorList>
            <person name="Qu G."/>
        </authorList>
    </citation>
    <scope>NUCLEOTIDE SEQUENCE</scope>
    <source>
        <strain evidence="1">C.B.Clarke</strain>
        <tissue evidence="1">Leaf</tissue>
    </source>
</reference>
<gene>
    <name evidence="1" type="ORF">FCM35_KLT15195</name>
</gene>
<organism evidence="1 2">
    <name type="scientific">Carex littledalei</name>
    <dbReference type="NCBI Taxonomy" id="544730"/>
    <lineage>
        <taxon>Eukaryota</taxon>
        <taxon>Viridiplantae</taxon>
        <taxon>Streptophyta</taxon>
        <taxon>Embryophyta</taxon>
        <taxon>Tracheophyta</taxon>
        <taxon>Spermatophyta</taxon>
        <taxon>Magnoliopsida</taxon>
        <taxon>Liliopsida</taxon>
        <taxon>Poales</taxon>
        <taxon>Cyperaceae</taxon>
        <taxon>Cyperoideae</taxon>
        <taxon>Cariceae</taxon>
        <taxon>Carex</taxon>
        <taxon>Carex subgen. Euthyceras</taxon>
    </lineage>
</organism>
<dbReference type="OrthoDB" id="694133at2759"/>
<dbReference type="EMBL" id="SWLB01000029">
    <property type="protein sequence ID" value="KAF3320499.1"/>
    <property type="molecule type" value="Genomic_DNA"/>
</dbReference>